<name>A0A6J4UYV4_9CYAN</name>
<protein>
    <submittedName>
        <fullName evidence="1">Uncharacterized protein</fullName>
    </submittedName>
</protein>
<dbReference type="AlphaFoldDB" id="A0A6J4UYV4"/>
<accession>A0A6J4UYV4</accession>
<evidence type="ECO:0000313" key="1">
    <source>
        <dbReference type="EMBL" id="CAA9564298.1"/>
    </source>
</evidence>
<dbReference type="EMBL" id="CADCWO010000056">
    <property type="protein sequence ID" value="CAA9564298.1"/>
    <property type="molecule type" value="Genomic_DNA"/>
</dbReference>
<gene>
    <name evidence="1" type="ORF">AVDCRST_MAG81-1074</name>
</gene>
<reference evidence="1" key="1">
    <citation type="submission" date="2020-02" db="EMBL/GenBank/DDBJ databases">
        <authorList>
            <person name="Meier V. D."/>
        </authorList>
    </citation>
    <scope>NUCLEOTIDE SEQUENCE</scope>
    <source>
        <strain evidence="1">AVDCRST_MAG81</strain>
    </source>
</reference>
<organism evidence="1">
    <name type="scientific">uncultured Synechococcales cyanobacterium</name>
    <dbReference type="NCBI Taxonomy" id="1936017"/>
    <lineage>
        <taxon>Bacteria</taxon>
        <taxon>Bacillati</taxon>
        <taxon>Cyanobacteriota</taxon>
        <taxon>Cyanophyceae</taxon>
        <taxon>Synechococcales</taxon>
        <taxon>environmental samples</taxon>
    </lineage>
</organism>
<sequence>MNTGMTPEILSIDLSDEEYLQQVAQGRDPVQEQILLINLIRAGVPPEAARQVIPVLNKLDRSPDEETLVRKVWRRVRSQ</sequence>
<proteinExistence type="predicted"/>